<keyword evidence="1" id="KW-1133">Transmembrane helix</keyword>
<evidence type="ECO:0000256" key="1">
    <source>
        <dbReference type="SAM" id="Phobius"/>
    </source>
</evidence>
<sequence>MNRVITIISFVLFILIAIIFNVPTKYTFLILSLFLFYISYQLGVKKDLSWANLVRNSDKPNETDKNIGKSTAVIVLIIGLILLCLSIFMLLK</sequence>
<dbReference type="RefSeq" id="WP_079348680.1">
    <property type="nucleotide sequence ID" value="NZ_MVAB01000002.1"/>
</dbReference>
<accession>A0A1V4DED8</accession>
<keyword evidence="4" id="KW-1185">Reference proteome</keyword>
<dbReference type="Proteomes" id="UP000189970">
    <property type="component" value="Unassembled WGS sequence"/>
</dbReference>
<evidence type="ECO:0000313" key="3">
    <source>
        <dbReference type="EMBL" id="OPF86131.1"/>
    </source>
</evidence>
<dbReference type="AlphaFoldDB" id="A0A1V4DED8"/>
<keyword evidence="1" id="KW-0472">Membrane</keyword>
<feature type="transmembrane region" description="Helical" evidence="1">
    <location>
        <begin position="7"/>
        <end position="40"/>
    </location>
</feature>
<keyword evidence="1" id="KW-0812">Transmembrane</keyword>
<evidence type="ECO:0008006" key="5">
    <source>
        <dbReference type="Google" id="ProtNLM"/>
    </source>
</evidence>
<reference evidence="3 4" key="1">
    <citation type="submission" date="2017-02" db="EMBL/GenBank/DDBJ databases">
        <title>Vagococcus cremeus sp. nov., isolated from the small intestine of a marten, Martes flavigula.</title>
        <authorList>
            <person name="Tak E.J."/>
            <person name="Bae J.-W."/>
        </authorList>
    </citation>
    <scope>NUCLEOTIDE SEQUENCE [LARGE SCALE GENOMIC DNA]</scope>
    <source>
        <strain evidence="3 4">D7T301</strain>
    </source>
</reference>
<name>A0A1V4DED8_9ENTE</name>
<gene>
    <name evidence="2" type="ORF">BW731_12110</name>
    <name evidence="3" type="ORF">BW731_12185</name>
</gene>
<comment type="caution">
    <text evidence="3">The sequence shown here is derived from an EMBL/GenBank/DDBJ whole genome shotgun (WGS) entry which is preliminary data.</text>
</comment>
<organism evidence="3 4">
    <name type="scientific">Vagococcus martis</name>
    <dbReference type="NCBI Taxonomy" id="1768210"/>
    <lineage>
        <taxon>Bacteria</taxon>
        <taxon>Bacillati</taxon>
        <taxon>Bacillota</taxon>
        <taxon>Bacilli</taxon>
        <taxon>Lactobacillales</taxon>
        <taxon>Enterococcaceae</taxon>
        <taxon>Vagococcus</taxon>
    </lineage>
</organism>
<feature type="transmembrane region" description="Helical" evidence="1">
    <location>
        <begin position="71"/>
        <end position="91"/>
    </location>
</feature>
<protein>
    <recommendedName>
        <fullName evidence="5">DUF3899 domain-containing protein</fullName>
    </recommendedName>
</protein>
<dbReference type="EMBL" id="MVAB01000002">
    <property type="protein sequence ID" value="OPF86131.1"/>
    <property type="molecule type" value="Genomic_DNA"/>
</dbReference>
<evidence type="ECO:0000313" key="4">
    <source>
        <dbReference type="Proteomes" id="UP000189970"/>
    </source>
</evidence>
<evidence type="ECO:0000313" key="2">
    <source>
        <dbReference type="EMBL" id="OPF86116.1"/>
    </source>
</evidence>
<proteinExistence type="predicted"/>
<dbReference type="EMBL" id="MVAB01000002">
    <property type="protein sequence ID" value="OPF86116.1"/>
    <property type="molecule type" value="Genomic_DNA"/>
</dbReference>